<sequence length="73" mass="8140">MRAYSSSSASPFPLSSFLMDSIKRLSITNYQETLLFTLNALAVHCSVVTYFTISGALLQHNSLDFNSQMCLKQ</sequence>
<keyword evidence="1" id="KW-0472">Membrane</keyword>
<organism evidence="2">
    <name type="scientific">Solanum chacoense</name>
    <name type="common">Chaco potato</name>
    <dbReference type="NCBI Taxonomy" id="4108"/>
    <lineage>
        <taxon>Eukaryota</taxon>
        <taxon>Viridiplantae</taxon>
        <taxon>Streptophyta</taxon>
        <taxon>Embryophyta</taxon>
        <taxon>Tracheophyta</taxon>
        <taxon>Spermatophyta</taxon>
        <taxon>Magnoliopsida</taxon>
        <taxon>eudicotyledons</taxon>
        <taxon>Gunneridae</taxon>
        <taxon>Pentapetalae</taxon>
        <taxon>asterids</taxon>
        <taxon>lamiids</taxon>
        <taxon>Solanales</taxon>
        <taxon>Solanaceae</taxon>
        <taxon>Solanoideae</taxon>
        <taxon>Solaneae</taxon>
        <taxon>Solanum</taxon>
    </lineage>
</organism>
<proteinExistence type="predicted"/>
<evidence type="ECO:0000313" key="2">
    <source>
        <dbReference type="EMBL" id="JAP33540.1"/>
    </source>
</evidence>
<keyword evidence="1" id="KW-1133">Transmembrane helix</keyword>
<evidence type="ECO:0000256" key="1">
    <source>
        <dbReference type="SAM" id="Phobius"/>
    </source>
</evidence>
<name>A0A0V0IM07_SOLCH</name>
<reference evidence="2" key="1">
    <citation type="submission" date="2015-12" db="EMBL/GenBank/DDBJ databases">
        <title>Gene expression during late stages of embryo sac development: a critical building block for successful pollen-pistil interactions.</title>
        <authorList>
            <person name="Liu Y."/>
            <person name="Joly V."/>
            <person name="Sabar M."/>
            <person name="Matton D.P."/>
        </authorList>
    </citation>
    <scope>NUCLEOTIDE SEQUENCE</scope>
</reference>
<feature type="transmembrane region" description="Helical" evidence="1">
    <location>
        <begin position="33"/>
        <end position="53"/>
    </location>
</feature>
<protein>
    <submittedName>
        <fullName evidence="2">Putative ovule protein</fullName>
    </submittedName>
</protein>
<accession>A0A0V0IM07</accession>
<dbReference type="AlphaFoldDB" id="A0A0V0IM07"/>
<keyword evidence="1" id="KW-0812">Transmembrane</keyword>
<dbReference type="EMBL" id="GEDG01004900">
    <property type="protein sequence ID" value="JAP33540.1"/>
    <property type="molecule type" value="Transcribed_RNA"/>
</dbReference>